<dbReference type="EMBL" id="BRYB01002272">
    <property type="protein sequence ID" value="GMI42258.1"/>
    <property type="molecule type" value="Genomic_DNA"/>
</dbReference>
<evidence type="ECO:0000256" key="6">
    <source>
        <dbReference type="ARBA" id="ARBA00022801"/>
    </source>
</evidence>
<dbReference type="PROSITE" id="PS01032">
    <property type="entry name" value="PPM_1"/>
    <property type="match status" value="1"/>
</dbReference>
<evidence type="ECO:0000256" key="7">
    <source>
        <dbReference type="ARBA" id="ARBA00022842"/>
    </source>
</evidence>
<comment type="subcellular location">
    <subcellularLocation>
        <location evidence="2">Membrane</location>
        <topology evidence="2">Peripheral membrane protein</topology>
    </subcellularLocation>
</comment>
<evidence type="ECO:0000256" key="5">
    <source>
        <dbReference type="ARBA" id="ARBA00022723"/>
    </source>
</evidence>
<dbReference type="Proteomes" id="UP001165060">
    <property type="component" value="Unassembled WGS sequence"/>
</dbReference>
<comment type="catalytic activity">
    <reaction evidence="11">
        <text>O-phospho-L-threonyl-[protein] + H2O = L-threonyl-[protein] + phosphate</text>
        <dbReference type="Rhea" id="RHEA:47004"/>
        <dbReference type="Rhea" id="RHEA-COMP:11060"/>
        <dbReference type="Rhea" id="RHEA-COMP:11605"/>
        <dbReference type="ChEBI" id="CHEBI:15377"/>
        <dbReference type="ChEBI" id="CHEBI:30013"/>
        <dbReference type="ChEBI" id="CHEBI:43474"/>
        <dbReference type="ChEBI" id="CHEBI:61977"/>
        <dbReference type="EC" id="3.1.3.16"/>
    </reaction>
</comment>
<dbReference type="InterPro" id="IPR015655">
    <property type="entry name" value="PP2C"/>
</dbReference>
<dbReference type="SMART" id="SM00332">
    <property type="entry name" value="PP2Cc"/>
    <property type="match status" value="1"/>
</dbReference>
<evidence type="ECO:0000313" key="14">
    <source>
        <dbReference type="EMBL" id="GMI42258.1"/>
    </source>
</evidence>
<comment type="similarity">
    <text evidence="3 12">Belongs to the PP2C family.</text>
</comment>
<organism evidence="14 15">
    <name type="scientific">Tetraparma gracilis</name>
    <dbReference type="NCBI Taxonomy" id="2962635"/>
    <lineage>
        <taxon>Eukaryota</taxon>
        <taxon>Sar</taxon>
        <taxon>Stramenopiles</taxon>
        <taxon>Ochrophyta</taxon>
        <taxon>Bolidophyceae</taxon>
        <taxon>Parmales</taxon>
        <taxon>Triparmaceae</taxon>
        <taxon>Tetraparma</taxon>
    </lineage>
</organism>
<evidence type="ECO:0000259" key="13">
    <source>
        <dbReference type="PROSITE" id="PS51746"/>
    </source>
</evidence>
<comment type="catalytic activity">
    <reaction evidence="10">
        <text>O-phospho-L-seryl-[protein] + H2O = L-seryl-[protein] + phosphate</text>
        <dbReference type="Rhea" id="RHEA:20629"/>
        <dbReference type="Rhea" id="RHEA-COMP:9863"/>
        <dbReference type="Rhea" id="RHEA-COMP:11604"/>
        <dbReference type="ChEBI" id="CHEBI:15377"/>
        <dbReference type="ChEBI" id="CHEBI:29999"/>
        <dbReference type="ChEBI" id="CHEBI:43474"/>
        <dbReference type="ChEBI" id="CHEBI:83421"/>
        <dbReference type="EC" id="3.1.3.16"/>
    </reaction>
</comment>
<reference evidence="14 15" key="1">
    <citation type="journal article" date="2023" name="Commun. Biol.">
        <title>Genome analysis of Parmales, the sister group of diatoms, reveals the evolutionary specialization of diatoms from phago-mixotrophs to photoautotrophs.</title>
        <authorList>
            <person name="Ban H."/>
            <person name="Sato S."/>
            <person name="Yoshikawa S."/>
            <person name="Yamada K."/>
            <person name="Nakamura Y."/>
            <person name="Ichinomiya M."/>
            <person name="Sato N."/>
            <person name="Blanc-Mathieu R."/>
            <person name="Endo H."/>
            <person name="Kuwata A."/>
            <person name="Ogata H."/>
        </authorList>
    </citation>
    <scope>NUCLEOTIDE SEQUENCE [LARGE SCALE GENOMIC DNA]</scope>
</reference>
<dbReference type="PANTHER" id="PTHR13832:SF803">
    <property type="entry name" value="PROTEIN PHOSPHATASE 1G"/>
    <property type="match status" value="1"/>
</dbReference>
<gene>
    <name evidence="14" type="ORF">TeGR_g14779</name>
</gene>
<dbReference type="Pfam" id="PF00481">
    <property type="entry name" value="PP2C"/>
    <property type="match status" value="1"/>
</dbReference>
<evidence type="ECO:0000256" key="1">
    <source>
        <dbReference type="ARBA" id="ARBA00001936"/>
    </source>
</evidence>
<dbReference type="Gene3D" id="3.60.40.10">
    <property type="entry name" value="PPM-type phosphatase domain"/>
    <property type="match status" value="1"/>
</dbReference>
<sequence>MATVAPTPGQRGFTVHDYTSTGGRDYQEDRGRNVPDFNAMIPDGTECDKSIRRALFCIFDGHGGDQCSIYLHSNFHKELAAHPTIGTDPNKAILEVWDKVETGFRGLMDRKFERMKAKFTPTEERPECKYPCDGSTGTVCLLIGNKFHIASVGDSTCAAIKTNKAMEEFCEDHSTINPSEVTRCEAAGAKFEQKMKRVPAPFPKCCVAMVEVPNGKPRIYPGGLLVTRAFGDLHAKIPEVGGCIGGVIHTPEPIREIEIADDWMYFIVASDGVWDAMAGKSVYKILAKEKEDAEFDYGKDADKVEKVRKRMTKSFVQTCVDSEYWTKTASDADNTTAIMCFF</sequence>
<dbReference type="InterPro" id="IPR000222">
    <property type="entry name" value="PP2C_BS"/>
</dbReference>
<name>A0ABQ6N7Z1_9STRA</name>
<dbReference type="InterPro" id="IPR001932">
    <property type="entry name" value="PPM-type_phosphatase-like_dom"/>
</dbReference>
<comment type="caution">
    <text evidence="14">The sequence shown here is derived from an EMBL/GenBank/DDBJ whole genome shotgun (WGS) entry which is preliminary data.</text>
</comment>
<evidence type="ECO:0000256" key="4">
    <source>
        <dbReference type="ARBA" id="ARBA00013081"/>
    </source>
</evidence>
<keyword evidence="6 12" id="KW-0378">Hydrolase</keyword>
<keyword evidence="7" id="KW-0460">Magnesium</keyword>
<dbReference type="CDD" id="cd00143">
    <property type="entry name" value="PP2Cc"/>
    <property type="match status" value="1"/>
</dbReference>
<comment type="cofactor">
    <cofactor evidence="1">
        <name>Mn(2+)</name>
        <dbReference type="ChEBI" id="CHEBI:29035"/>
    </cofactor>
</comment>
<keyword evidence="8 12" id="KW-0904">Protein phosphatase</keyword>
<accession>A0ABQ6N7Z1</accession>
<evidence type="ECO:0000256" key="3">
    <source>
        <dbReference type="ARBA" id="ARBA00006702"/>
    </source>
</evidence>
<protein>
    <recommendedName>
        <fullName evidence="4">protein-serine/threonine phosphatase</fullName>
        <ecNumber evidence="4">3.1.3.16</ecNumber>
    </recommendedName>
</protein>
<evidence type="ECO:0000256" key="10">
    <source>
        <dbReference type="ARBA" id="ARBA00047761"/>
    </source>
</evidence>
<dbReference type="PANTHER" id="PTHR13832">
    <property type="entry name" value="PROTEIN PHOSPHATASE 2C"/>
    <property type="match status" value="1"/>
</dbReference>
<feature type="domain" description="PPM-type phosphatase" evidence="13">
    <location>
        <begin position="14"/>
        <end position="342"/>
    </location>
</feature>
<evidence type="ECO:0000256" key="2">
    <source>
        <dbReference type="ARBA" id="ARBA00004170"/>
    </source>
</evidence>
<dbReference type="InterPro" id="IPR036457">
    <property type="entry name" value="PPM-type-like_dom_sf"/>
</dbReference>
<evidence type="ECO:0000256" key="8">
    <source>
        <dbReference type="ARBA" id="ARBA00022912"/>
    </source>
</evidence>
<evidence type="ECO:0000256" key="12">
    <source>
        <dbReference type="RuleBase" id="RU003465"/>
    </source>
</evidence>
<evidence type="ECO:0000256" key="9">
    <source>
        <dbReference type="ARBA" id="ARBA00023211"/>
    </source>
</evidence>
<dbReference type="SUPFAM" id="SSF81606">
    <property type="entry name" value="PP2C-like"/>
    <property type="match status" value="1"/>
</dbReference>
<keyword evidence="15" id="KW-1185">Reference proteome</keyword>
<evidence type="ECO:0000256" key="11">
    <source>
        <dbReference type="ARBA" id="ARBA00048336"/>
    </source>
</evidence>
<dbReference type="PROSITE" id="PS51746">
    <property type="entry name" value="PPM_2"/>
    <property type="match status" value="1"/>
</dbReference>
<dbReference type="EC" id="3.1.3.16" evidence="4"/>
<evidence type="ECO:0000313" key="15">
    <source>
        <dbReference type="Proteomes" id="UP001165060"/>
    </source>
</evidence>
<keyword evidence="9" id="KW-0464">Manganese</keyword>
<proteinExistence type="inferred from homology"/>
<keyword evidence="5" id="KW-0479">Metal-binding</keyword>